<sequence>APSVSFTRLGNSNKLSCVATGFYPQSIEVTMHRDEKDGEMYSSGVRPNHDGTYQMEKRTEYDTESAKYSCKVDHSGLTEPMILFYEPKADSMVPVIVGVVIAVLVLIALAIVGVVIYRKKGRKWAVRLDKGTVDAANVGGIGELGRVIGVRYSNYGVTLATGKC</sequence>
<dbReference type="EMBL" id="BFAA01016036">
    <property type="protein sequence ID" value="GCB79535.1"/>
    <property type="molecule type" value="Genomic_DNA"/>
</dbReference>
<dbReference type="GO" id="GO:0006955">
    <property type="term" value="P:immune response"/>
    <property type="evidence" value="ECO:0007669"/>
    <property type="project" value="TreeGrafter"/>
</dbReference>
<dbReference type="GO" id="GO:0005615">
    <property type="term" value="C:extracellular space"/>
    <property type="evidence" value="ECO:0007669"/>
    <property type="project" value="TreeGrafter"/>
</dbReference>
<dbReference type="Gene3D" id="2.60.40.10">
    <property type="entry name" value="Immunoglobulins"/>
    <property type="match status" value="1"/>
</dbReference>
<dbReference type="OrthoDB" id="8936120at2759"/>
<dbReference type="SMART" id="SM00407">
    <property type="entry name" value="IGc1"/>
    <property type="match status" value="1"/>
</dbReference>
<name>A0A401Q2C3_SCYTO</name>
<dbReference type="STRING" id="75743.A0A401Q2C3"/>
<dbReference type="PANTHER" id="PTHR16675:SF193">
    <property type="entry name" value="LOC571647 PROTEIN-RELATED"/>
    <property type="match status" value="1"/>
</dbReference>
<evidence type="ECO:0000313" key="4">
    <source>
        <dbReference type="EMBL" id="GCB79535.1"/>
    </source>
</evidence>
<protein>
    <recommendedName>
        <fullName evidence="3">Ig-like domain-containing protein</fullName>
    </recommendedName>
</protein>
<gene>
    <name evidence="4" type="ORF">scyTo_0020220</name>
</gene>
<dbReference type="InterPro" id="IPR003006">
    <property type="entry name" value="Ig/MHC_CS"/>
</dbReference>
<dbReference type="InterPro" id="IPR036179">
    <property type="entry name" value="Ig-like_dom_sf"/>
</dbReference>
<evidence type="ECO:0000256" key="1">
    <source>
        <dbReference type="ARBA" id="ARBA00023180"/>
    </source>
</evidence>
<accession>A0A401Q2C3</accession>
<evidence type="ECO:0000256" key="2">
    <source>
        <dbReference type="SAM" id="Phobius"/>
    </source>
</evidence>
<dbReference type="PANTHER" id="PTHR16675">
    <property type="entry name" value="MHC CLASS I-RELATED"/>
    <property type="match status" value="1"/>
</dbReference>
<evidence type="ECO:0000313" key="5">
    <source>
        <dbReference type="Proteomes" id="UP000288216"/>
    </source>
</evidence>
<comment type="caution">
    <text evidence="4">The sequence shown here is derived from an EMBL/GenBank/DDBJ whole genome shotgun (WGS) entry which is preliminary data.</text>
</comment>
<dbReference type="PROSITE" id="PS00290">
    <property type="entry name" value="IG_MHC"/>
    <property type="match status" value="1"/>
</dbReference>
<keyword evidence="5" id="KW-1185">Reference proteome</keyword>
<feature type="transmembrane region" description="Helical" evidence="2">
    <location>
        <begin position="93"/>
        <end position="117"/>
    </location>
</feature>
<dbReference type="GO" id="GO:0009897">
    <property type="term" value="C:external side of plasma membrane"/>
    <property type="evidence" value="ECO:0007669"/>
    <property type="project" value="TreeGrafter"/>
</dbReference>
<dbReference type="SUPFAM" id="SSF48726">
    <property type="entry name" value="Immunoglobulin"/>
    <property type="match status" value="1"/>
</dbReference>
<keyword evidence="2" id="KW-1133">Transmembrane helix</keyword>
<keyword evidence="2" id="KW-0812">Transmembrane</keyword>
<dbReference type="PROSITE" id="PS50835">
    <property type="entry name" value="IG_LIKE"/>
    <property type="match status" value="1"/>
</dbReference>
<dbReference type="Proteomes" id="UP000288216">
    <property type="component" value="Unassembled WGS sequence"/>
</dbReference>
<dbReference type="InterPro" id="IPR007110">
    <property type="entry name" value="Ig-like_dom"/>
</dbReference>
<organism evidence="4 5">
    <name type="scientific">Scyliorhinus torazame</name>
    <name type="common">Cloudy catshark</name>
    <name type="synonym">Catulus torazame</name>
    <dbReference type="NCBI Taxonomy" id="75743"/>
    <lineage>
        <taxon>Eukaryota</taxon>
        <taxon>Metazoa</taxon>
        <taxon>Chordata</taxon>
        <taxon>Craniata</taxon>
        <taxon>Vertebrata</taxon>
        <taxon>Chondrichthyes</taxon>
        <taxon>Elasmobranchii</taxon>
        <taxon>Galeomorphii</taxon>
        <taxon>Galeoidea</taxon>
        <taxon>Carcharhiniformes</taxon>
        <taxon>Scyliorhinidae</taxon>
        <taxon>Scyliorhinus</taxon>
    </lineage>
</organism>
<keyword evidence="2" id="KW-0472">Membrane</keyword>
<keyword evidence="1" id="KW-0325">Glycoprotein</keyword>
<feature type="domain" description="Ig-like" evidence="3">
    <location>
        <begin position="1"/>
        <end position="84"/>
    </location>
</feature>
<dbReference type="Pfam" id="PF07654">
    <property type="entry name" value="C1-set"/>
    <property type="match status" value="1"/>
</dbReference>
<dbReference type="InterPro" id="IPR013783">
    <property type="entry name" value="Ig-like_fold"/>
</dbReference>
<evidence type="ECO:0000259" key="3">
    <source>
        <dbReference type="PROSITE" id="PS50835"/>
    </source>
</evidence>
<dbReference type="InterPro" id="IPR050208">
    <property type="entry name" value="MHC_class-I_related"/>
</dbReference>
<feature type="non-terminal residue" evidence="4">
    <location>
        <position position="1"/>
    </location>
</feature>
<reference evidence="4 5" key="1">
    <citation type="journal article" date="2018" name="Nat. Ecol. Evol.">
        <title>Shark genomes provide insights into elasmobranch evolution and the origin of vertebrates.</title>
        <authorList>
            <person name="Hara Y"/>
            <person name="Yamaguchi K"/>
            <person name="Onimaru K"/>
            <person name="Kadota M"/>
            <person name="Koyanagi M"/>
            <person name="Keeley SD"/>
            <person name="Tatsumi K"/>
            <person name="Tanaka K"/>
            <person name="Motone F"/>
            <person name="Kageyama Y"/>
            <person name="Nozu R"/>
            <person name="Adachi N"/>
            <person name="Nishimura O"/>
            <person name="Nakagawa R"/>
            <person name="Tanegashima C"/>
            <person name="Kiyatake I"/>
            <person name="Matsumoto R"/>
            <person name="Murakumo K"/>
            <person name="Nishida K"/>
            <person name="Terakita A"/>
            <person name="Kuratani S"/>
            <person name="Sato K"/>
            <person name="Hyodo S Kuraku.S."/>
        </authorList>
    </citation>
    <scope>NUCLEOTIDE SEQUENCE [LARGE SCALE GENOMIC DNA]</scope>
</reference>
<proteinExistence type="predicted"/>
<dbReference type="InterPro" id="IPR003597">
    <property type="entry name" value="Ig_C1-set"/>
</dbReference>
<dbReference type="AlphaFoldDB" id="A0A401Q2C3"/>